<name>A0A378Q318_9GAMM</name>
<reference evidence="1 2" key="1">
    <citation type="submission" date="2018-06" db="EMBL/GenBank/DDBJ databases">
        <authorList>
            <consortium name="Pathogen Informatics"/>
            <person name="Doyle S."/>
        </authorList>
    </citation>
    <scope>NUCLEOTIDE SEQUENCE [LARGE SCALE GENOMIC DNA]</scope>
    <source>
        <strain evidence="1 2">NCTC11091</strain>
    </source>
</reference>
<evidence type="ECO:0000313" key="1">
    <source>
        <dbReference type="EMBL" id="STY95055.1"/>
    </source>
</evidence>
<accession>A0A378Q318</accession>
<organism evidence="1 2">
    <name type="scientific">Faucicola atlantae</name>
    <dbReference type="NCBI Taxonomy" id="34059"/>
    <lineage>
        <taxon>Bacteria</taxon>
        <taxon>Pseudomonadati</taxon>
        <taxon>Pseudomonadota</taxon>
        <taxon>Gammaproteobacteria</taxon>
        <taxon>Moraxellales</taxon>
        <taxon>Moraxellaceae</taxon>
        <taxon>Faucicola</taxon>
    </lineage>
</organism>
<sequence length="133" mass="15306">MKYLFNLRNDLIDRFDELTPSKVQLQILNGDLPDSSQTIAYTARFYLLDCRLQQPFDVLGFIRKWFEHHAMSVPQLMFDCDVIDLESYDLQIDLLLSDKLNILDDGTTSVCPELVWSDEVGAYIANTIIAPIT</sequence>
<dbReference type="Proteomes" id="UP000255193">
    <property type="component" value="Unassembled WGS sequence"/>
</dbReference>
<dbReference type="AlphaFoldDB" id="A0A378Q318"/>
<proteinExistence type="predicted"/>
<dbReference type="RefSeq" id="WP_067056352.1">
    <property type="nucleotide sequence ID" value="NZ_MXAO01000048.1"/>
</dbReference>
<protein>
    <submittedName>
        <fullName evidence="1">Uncharacterized protein</fullName>
    </submittedName>
</protein>
<dbReference type="EMBL" id="UGQA01000001">
    <property type="protein sequence ID" value="STY95055.1"/>
    <property type="molecule type" value="Genomic_DNA"/>
</dbReference>
<evidence type="ECO:0000313" key="2">
    <source>
        <dbReference type="Proteomes" id="UP000255193"/>
    </source>
</evidence>
<gene>
    <name evidence="1" type="ORF">NCTC11091_00840</name>
</gene>